<comment type="similarity">
    <text evidence="5">Belongs to the anion channel-forming bestrophin (TC 1.A.46) family. Calcium-sensitive chloride channel subfamily.</text>
</comment>
<dbReference type="AlphaFoldDB" id="A0AAX4PH90"/>
<keyword evidence="2 7" id="KW-0812">Transmembrane</keyword>
<evidence type="ECO:0000256" key="2">
    <source>
        <dbReference type="ARBA" id="ARBA00022692"/>
    </source>
</evidence>
<keyword evidence="9" id="KW-1185">Reference proteome</keyword>
<evidence type="ECO:0000256" key="6">
    <source>
        <dbReference type="SAM" id="MobiDB-lite"/>
    </source>
</evidence>
<dbReference type="Pfam" id="PF01062">
    <property type="entry name" value="Bestrophin"/>
    <property type="match status" value="1"/>
</dbReference>
<evidence type="ECO:0000256" key="7">
    <source>
        <dbReference type="SAM" id="Phobius"/>
    </source>
</evidence>
<comment type="subcellular location">
    <subcellularLocation>
        <location evidence="1">Membrane</location>
    </subcellularLocation>
</comment>
<feature type="compositionally biased region" description="Polar residues" evidence="6">
    <location>
        <begin position="29"/>
        <end position="50"/>
    </location>
</feature>
<dbReference type="GO" id="GO:0005254">
    <property type="term" value="F:chloride channel activity"/>
    <property type="evidence" value="ECO:0007669"/>
    <property type="project" value="InterPro"/>
</dbReference>
<accession>A0AAX4PH90</accession>
<feature type="compositionally biased region" description="Low complexity" evidence="6">
    <location>
        <begin position="664"/>
        <end position="681"/>
    </location>
</feature>
<evidence type="ECO:0000256" key="1">
    <source>
        <dbReference type="ARBA" id="ARBA00004370"/>
    </source>
</evidence>
<proteinExistence type="inferred from homology"/>
<name>A0AAX4PH90_9CHLO</name>
<evidence type="ECO:0000256" key="3">
    <source>
        <dbReference type="ARBA" id="ARBA00022989"/>
    </source>
</evidence>
<dbReference type="GO" id="GO:0016020">
    <property type="term" value="C:membrane"/>
    <property type="evidence" value="ECO:0007669"/>
    <property type="project" value="UniProtKB-SubCell"/>
</dbReference>
<feature type="compositionally biased region" description="Basic and acidic residues" evidence="6">
    <location>
        <begin position="51"/>
        <end position="61"/>
    </location>
</feature>
<gene>
    <name evidence="8" type="ORF">HKI87_12g69690</name>
</gene>
<dbReference type="PANTHER" id="PTHR10736:SF58">
    <property type="entry name" value="BESTROPHIN HOMOLOG-RELATED"/>
    <property type="match status" value="1"/>
</dbReference>
<feature type="transmembrane region" description="Helical" evidence="7">
    <location>
        <begin position="503"/>
        <end position="524"/>
    </location>
</feature>
<evidence type="ECO:0000313" key="8">
    <source>
        <dbReference type="EMBL" id="WZN65411.1"/>
    </source>
</evidence>
<protein>
    <submittedName>
        <fullName evidence="8">Uncharacterized protein</fullName>
    </submittedName>
</protein>
<feature type="transmembrane region" description="Helical" evidence="7">
    <location>
        <begin position="268"/>
        <end position="289"/>
    </location>
</feature>
<keyword evidence="4 7" id="KW-0472">Membrane</keyword>
<dbReference type="EMBL" id="CP151512">
    <property type="protein sequence ID" value="WZN65411.1"/>
    <property type="molecule type" value="Genomic_DNA"/>
</dbReference>
<evidence type="ECO:0000313" key="9">
    <source>
        <dbReference type="Proteomes" id="UP001472866"/>
    </source>
</evidence>
<dbReference type="InterPro" id="IPR021134">
    <property type="entry name" value="Bestrophin-like"/>
</dbReference>
<reference evidence="8 9" key="1">
    <citation type="submission" date="2024-03" db="EMBL/GenBank/DDBJ databases">
        <title>Complete genome sequence of the green alga Chloropicon roscoffensis RCC1871.</title>
        <authorList>
            <person name="Lemieux C."/>
            <person name="Pombert J.-F."/>
            <person name="Otis C."/>
            <person name="Turmel M."/>
        </authorList>
    </citation>
    <scope>NUCLEOTIDE SEQUENCE [LARGE SCALE GENOMIC DNA]</scope>
    <source>
        <strain evidence="8 9">RCC1871</strain>
    </source>
</reference>
<feature type="compositionally biased region" description="Low complexity" evidence="6">
    <location>
        <begin position="15"/>
        <end position="28"/>
    </location>
</feature>
<evidence type="ECO:0000256" key="4">
    <source>
        <dbReference type="ARBA" id="ARBA00023136"/>
    </source>
</evidence>
<keyword evidence="3 7" id="KW-1133">Transmembrane helix</keyword>
<evidence type="ECO:0000256" key="5">
    <source>
        <dbReference type="ARBA" id="ARBA00034769"/>
    </source>
</evidence>
<feature type="region of interest" description="Disordered" evidence="6">
    <location>
        <begin position="1"/>
        <end position="61"/>
    </location>
</feature>
<dbReference type="PANTHER" id="PTHR10736">
    <property type="entry name" value="BESTROPHIN"/>
    <property type="match status" value="1"/>
</dbReference>
<sequence>MGEIEEHGGQKPPGRRSSPSIRTTISLSQPAEPSQSRGQSARMTTLPTSQTRREDANWRKKKEDSMFSVFRNPFAAMSKKNTRDITANLGHVDGRSLRRDDSSEAVRNHAGALSPTPTDWDGLEASQLGTADVKRTTSFMQNNPRIQQSIDAFVVENQSSSVRIAARSLRRQAHAKGLSQRRHKKVINKYIGMVPTAPVRDQPVGTGGQDDGVNLRFRYKLTNLRRKVINNRDGNSKIVRFNESRMAKFGWLFVWQGTVFAKPSAPFIWFQSLSLILLALVSFAVSYFCSKYVYTEVSWARFEHDDLNEIWEVLDEFKVVADTSQVLTTLVSFLLGLYVTKTVDIWWNIRHELLQGVLNQIDSMSARLAIYFPGNTKEDEEAKETILRYGVLSVKLLFKDAREVDSWNIQDRKRLGCDNLSDLVDEGLLHPHEKELLKDCPSRAQVVWVWIASLFTKWCLDGRLPNPLENQNTILEECNTARNNIAMILARVNTQYPMSYSHLVITMVKVLLLIQAVVAGYIFTMAVFTGYYYWMCTQFVYLIVWTIFHQAMIDIKEHITNPFRDNPTDFSEMIQAARSINTCRAFFKAGQHPPYAHKNRTNPAALPPQLIVRQIISSRLKKRMHHQHGSSPLGTPGGARVNPVRHADPTSPGNSGKNFEILSPTRQQQTPPVTPPNAATPKSNERNTYL</sequence>
<dbReference type="Proteomes" id="UP001472866">
    <property type="component" value="Chromosome 12"/>
</dbReference>
<feature type="transmembrane region" description="Helical" evidence="7">
    <location>
        <begin position="530"/>
        <end position="548"/>
    </location>
</feature>
<feature type="region of interest" description="Disordered" evidence="6">
    <location>
        <begin position="621"/>
        <end position="690"/>
    </location>
</feature>
<organism evidence="8 9">
    <name type="scientific">Chloropicon roscoffensis</name>
    <dbReference type="NCBI Taxonomy" id="1461544"/>
    <lineage>
        <taxon>Eukaryota</taxon>
        <taxon>Viridiplantae</taxon>
        <taxon>Chlorophyta</taxon>
        <taxon>Chloropicophyceae</taxon>
        <taxon>Chloropicales</taxon>
        <taxon>Chloropicaceae</taxon>
        <taxon>Chloropicon</taxon>
    </lineage>
</organism>
<dbReference type="InterPro" id="IPR000615">
    <property type="entry name" value="Bestrophin"/>
</dbReference>